<proteinExistence type="inferred from homology"/>
<sequence length="661" mass="72187">MLAKFTTAALLAASLSTVSAQTYQRLGTCPTLGCVLPPDQSDFLPGQLFDLRVEVHAPVNGSEAAHNGVPDEKFKVTITKGSNGQPKDFAEAFNLQEPKLEKWTFKWFEDLFAEDAGKPSIVNVASKAYRKIALYEPGTYTVTLHYYNGEKTTAEWVVRDLHAEKKAKNVIFFIGDGMTTNMITAARLLGHQSINGKYQTRLQLDDFPVVGHQMTHSIDSSITDSANSASSLYSGFKGTVNAMGVHADSSPDAFDDPKVETIVELFHRIRKGAWGAVSTAFLADATPIALTGHTRRRSEYGSLIDQALNGVTNYSWTNHGGPDVFFGGGAEQFYPGKGSYQGKDYYAEFAKKGYTVSLNRTSLLTVDNDKKALGVFCQGVIPVWLDRHVYSENLKSFKNDPKGGSEPALDLPGLKDMTLKAVDILHKRGGDKGFFLMSEAASIDKQMHTLDYDRALGELLELDDTVKATIAKLKELNILHETLVVVSADHGHGFDVFGSADTEYLSAQDDERAKRKAIGVYEKSGLSQYTKKSGKVNYGTGANFPVNWEPRYAIAGGVGAAPDRRENYKVHKEGPRLPAVAVGGEYYVNPKDAVDGFVINGTISPSEPQGVHSLTDVPLYALGPCQETFGGTYNNVDIFYKFANCLGLARGKPNCKPHNRL</sequence>
<dbReference type="SUPFAM" id="SSF53649">
    <property type="entry name" value="Alkaline phosphatase-like"/>
    <property type="match status" value="1"/>
</dbReference>
<feature type="chain" id="PRO_5045908213" description="alkaline phosphatase" evidence="3">
    <location>
        <begin position="21"/>
        <end position="661"/>
    </location>
</feature>
<dbReference type="PANTHER" id="PTHR11596:SF72">
    <property type="entry name" value="ALKALINE PHOSPHATASE"/>
    <property type="match status" value="1"/>
</dbReference>
<dbReference type="EMBL" id="JAVFKD010000012">
    <property type="protein sequence ID" value="KAK5993232.1"/>
    <property type="molecule type" value="Genomic_DNA"/>
</dbReference>
<evidence type="ECO:0000256" key="1">
    <source>
        <dbReference type="ARBA" id="ARBA00012647"/>
    </source>
</evidence>
<evidence type="ECO:0000313" key="4">
    <source>
        <dbReference type="EMBL" id="KAK5993232.1"/>
    </source>
</evidence>
<dbReference type="Gene3D" id="3.40.720.10">
    <property type="entry name" value="Alkaline Phosphatase, subunit A"/>
    <property type="match status" value="1"/>
</dbReference>
<dbReference type="Pfam" id="PF00245">
    <property type="entry name" value="Alk_phosphatase"/>
    <property type="match status" value="1"/>
</dbReference>
<dbReference type="InterPro" id="IPR017850">
    <property type="entry name" value="Alkaline_phosphatase_core_sf"/>
</dbReference>
<accession>A0ABR0SM42</accession>
<reference evidence="4 5" key="1">
    <citation type="submission" date="2024-01" db="EMBL/GenBank/DDBJ databases">
        <title>Complete genome of Cladobotryum mycophilum ATHUM6906.</title>
        <authorList>
            <person name="Christinaki A.C."/>
            <person name="Myridakis A.I."/>
            <person name="Kouvelis V.N."/>
        </authorList>
    </citation>
    <scope>NUCLEOTIDE SEQUENCE [LARGE SCALE GENOMIC DNA]</scope>
    <source>
        <strain evidence="4 5">ATHUM6906</strain>
    </source>
</reference>
<dbReference type="PANTHER" id="PTHR11596">
    <property type="entry name" value="ALKALINE PHOSPHATASE"/>
    <property type="match status" value="1"/>
</dbReference>
<comment type="similarity">
    <text evidence="2">Belongs to the alkaline phosphatase family.</text>
</comment>
<keyword evidence="5" id="KW-1185">Reference proteome</keyword>
<protein>
    <recommendedName>
        <fullName evidence="1">alkaline phosphatase</fullName>
        <ecNumber evidence="1">3.1.3.1</ecNumber>
    </recommendedName>
</protein>
<dbReference type="CDD" id="cd16012">
    <property type="entry name" value="ALP"/>
    <property type="match status" value="1"/>
</dbReference>
<gene>
    <name evidence="4" type="ORF">PT974_06661</name>
</gene>
<name>A0ABR0SM42_9HYPO</name>
<evidence type="ECO:0000313" key="5">
    <source>
        <dbReference type="Proteomes" id="UP001338125"/>
    </source>
</evidence>
<dbReference type="Proteomes" id="UP001338125">
    <property type="component" value="Unassembled WGS sequence"/>
</dbReference>
<feature type="signal peptide" evidence="3">
    <location>
        <begin position="1"/>
        <end position="20"/>
    </location>
</feature>
<comment type="caution">
    <text evidence="4">The sequence shown here is derived from an EMBL/GenBank/DDBJ whole genome shotgun (WGS) entry which is preliminary data.</text>
</comment>
<dbReference type="InterPro" id="IPR001952">
    <property type="entry name" value="Alkaline_phosphatase"/>
</dbReference>
<keyword evidence="3" id="KW-0732">Signal</keyword>
<dbReference type="SMART" id="SM00098">
    <property type="entry name" value="alkPPc"/>
    <property type="match status" value="1"/>
</dbReference>
<evidence type="ECO:0000256" key="3">
    <source>
        <dbReference type="SAM" id="SignalP"/>
    </source>
</evidence>
<organism evidence="4 5">
    <name type="scientific">Cladobotryum mycophilum</name>
    <dbReference type="NCBI Taxonomy" id="491253"/>
    <lineage>
        <taxon>Eukaryota</taxon>
        <taxon>Fungi</taxon>
        <taxon>Dikarya</taxon>
        <taxon>Ascomycota</taxon>
        <taxon>Pezizomycotina</taxon>
        <taxon>Sordariomycetes</taxon>
        <taxon>Hypocreomycetidae</taxon>
        <taxon>Hypocreales</taxon>
        <taxon>Hypocreaceae</taxon>
        <taxon>Cladobotryum</taxon>
    </lineage>
</organism>
<dbReference type="PRINTS" id="PR00113">
    <property type="entry name" value="ALKPHPHTASE"/>
</dbReference>
<evidence type="ECO:0000256" key="2">
    <source>
        <dbReference type="RuleBase" id="RU003946"/>
    </source>
</evidence>
<dbReference type="EC" id="3.1.3.1" evidence="1"/>